<feature type="binding site" evidence="3 5">
    <location>
        <position position="20"/>
    </location>
    <ligand>
        <name>substrate</name>
    </ligand>
</feature>
<feature type="binding site" evidence="3 5">
    <location>
        <position position="17"/>
    </location>
    <ligand>
        <name>substrate</name>
    </ligand>
</feature>
<gene>
    <name evidence="3 7" type="primary">purE</name>
    <name evidence="7" type="ORF">DXX99_01950</name>
</gene>
<evidence type="ECO:0000256" key="4">
    <source>
        <dbReference type="PIRNR" id="PIRNR001338"/>
    </source>
</evidence>
<evidence type="ECO:0000256" key="2">
    <source>
        <dbReference type="ARBA" id="ARBA00023235"/>
    </source>
</evidence>
<dbReference type="SMART" id="SM01001">
    <property type="entry name" value="AIRC"/>
    <property type="match status" value="1"/>
</dbReference>
<dbReference type="PANTHER" id="PTHR23046">
    <property type="entry name" value="PHOSPHORIBOSYLAMINOIMIDAZOLE CARBOXYLASE CATALYTIC SUBUNIT"/>
    <property type="match status" value="1"/>
</dbReference>
<keyword evidence="8" id="KW-1185">Reference proteome</keyword>
<keyword evidence="1 3" id="KW-0658">Purine biosynthesis</keyword>
<dbReference type="Gene3D" id="3.40.50.1970">
    <property type="match status" value="1"/>
</dbReference>
<keyword evidence="2 3" id="KW-0413">Isomerase</keyword>
<name>A0A3D8P8G4_9THEO</name>
<evidence type="ECO:0000256" key="3">
    <source>
        <dbReference type="HAMAP-Rule" id="MF_01929"/>
    </source>
</evidence>
<sequence length="176" mass="18055">MQGENRPGPLVGIVMGSDSDLPVVKGAAEALTLLQIPFEVRIISAHRSPLQALEYARTAAERGLKVLVAAAGGAAHLPGLLAALTPLPVIGVPVGTGTLGGLDALLSIVQMPRGIPVATVAVNGAFNAGVLAAQIIGASDPEVRKRVAAYRERLAAEVGEKDARLQSSGIEGYDRR</sequence>
<dbReference type="Pfam" id="PF00731">
    <property type="entry name" value="AIRC"/>
    <property type="match status" value="1"/>
</dbReference>
<dbReference type="OrthoDB" id="9791908at2"/>
<dbReference type="PIRSF" id="PIRSF001338">
    <property type="entry name" value="AIR_carboxylase"/>
    <property type="match status" value="1"/>
</dbReference>
<dbReference type="HAMAP" id="MF_01929">
    <property type="entry name" value="PurE_classI"/>
    <property type="match status" value="1"/>
</dbReference>
<feature type="binding site" evidence="3 5">
    <location>
        <position position="47"/>
    </location>
    <ligand>
        <name>substrate</name>
    </ligand>
</feature>
<comment type="catalytic activity">
    <reaction evidence="3 4">
        <text>5-carboxyamino-1-(5-phospho-D-ribosyl)imidazole + H(+) = 5-amino-1-(5-phospho-D-ribosyl)imidazole-4-carboxylate</text>
        <dbReference type="Rhea" id="RHEA:13193"/>
        <dbReference type="ChEBI" id="CHEBI:15378"/>
        <dbReference type="ChEBI" id="CHEBI:58730"/>
        <dbReference type="ChEBI" id="CHEBI:77657"/>
        <dbReference type="EC" id="5.4.99.18"/>
    </reaction>
</comment>
<dbReference type="EC" id="5.4.99.18" evidence="3 4"/>
<evidence type="ECO:0000256" key="1">
    <source>
        <dbReference type="ARBA" id="ARBA00022755"/>
    </source>
</evidence>
<dbReference type="SUPFAM" id="SSF52255">
    <property type="entry name" value="N5-CAIR mutase (phosphoribosylaminoimidazole carboxylase, PurE)"/>
    <property type="match status" value="1"/>
</dbReference>
<evidence type="ECO:0000313" key="8">
    <source>
        <dbReference type="Proteomes" id="UP000256329"/>
    </source>
</evidence>
<comment type="function">
    <text evidence="3 4">Catalyzes the conversion of N5-carboxyaminoimidazole ribonucleotide (N5-CAIR) to 4-carboxy-5-aminoimidazole ribonucleotide (CAIR).</text>
</comment>
<dbReference type="RefSeq" id="WP_115791819.1">
    <property type="nucleotide sequence ID" value="NZ_QSLN01000001.1"/>
</dbReference>
<dbReference type="InterPro" id="IPR000031">
    <property type="entry name" value="PurE_dom"/>
</dbReference>
<dbReference type="Proteomes" id="UP000256329">
    <property type="component" value="Unassembled WGS sequence"/>
</dbReference>
<protein>
    <recommendedName>
        <fullName evidence="3 4">N5-carboxyaminoimidazole ribonucleotide mutase</fullName>
        <shortName evidence="3 4">N5-CAIR mutase</shortName>
        <ecNumber evidence="3 4">5.4.99.18</ecNumber>
    </recommendedName>
    <alternativeName>
        <fullName evidence="3">5-(carboxyamino)imidazole ribonucleotide mutase</fullName>
    </alternativeName>
</protein>
<organism evidence="7 8">
    <name type="scientific">Ammonifex thiophilus</name>
    <dbReference type="NCBI Taxonomy" id="444093"/>
    <lineage>
        <taxon>Bacteria</taxon>
        <taxon>Bacillati</taxon>
        <taxon>Bacillota</taxon>
        <taxon>Clostridia</taxon>
        <taxon>Thermoanaerobacterales</taxon>
        <taxon>Thermoanaerobacteraceae</taxon>
        <taxon>Ammonifex</taxon>
    </lineage>
</organism>
<keyword evidence="7" id="KW-0456">Lyase</keyword>
<evidence type="ECO:0000259" key="6">
    <source>
        <dbReference type="SMART" id="SM01001"/>
    </source>
</evidence>
<dbReference type="EMBL" id="QSLN01000001">
    <property type="protein sequence ID" value="RDV84825.1"/>
    <property type="molecule type" value="Genomic_DNA"/>
</dbReference>
<reference evidence="7 8" key="1">
    <citation type="submission" date="2018-08" db="EMBL/GenBank/DDBJ databases">
        <title>Form III RuBisCO-mediated autotrophy in Thermodesulfobium bacteria.</title>
        <authorList>
            <person name="Toshchakov S.V."/>
            <person name="Kublanov I.V."/>
            <person name="Frolov E."/>
            <person name="Bonch-Osmolovskaya E.A."/>
            <person name="Tourova T.P."/>
            <person name="Chernych N.A."/>
            <person name="Lebedinsky A.V."/>
        </authorList>
    </citation>
    <scope>NUCLEOTIDE SEQUENCE [LARGE SCALE GENOMIC DNA]</scope>
    <source>
        <strain evidence="7 8">SR</strain>
    </source>
</reference>
<dbReference type="GO" id="GO:0034023">
    <property type="term" value="F:5-(carboxyamino)imidazole ribonucleotide mutase activity"/>
    <property type="evidence" value="ECO:0007669"/>
    <property type="project" value="UniProtKB-UniRule"/>
</dbReference>
<dbReference type="InterPro" id="IPR024694">
    <property type="entry name" value="PurE_prokaryotes"/>
</dbReference>
<comment type="similarity">
    <text evidence="3">Belongs to the AIR carboxylase family. Class I subfamily.</text>
</comment>
<dbReference type="GO" id="GO:0006189">
    <property type="term" value="P:'de novo' IMP biosynthetic process"/>
    <property type="evidence" value="ECO:0007669"/>
    <property type="project" value="UniProtKB-UniRule"/>
</dbReference>
<dbReference type="AlphaFoldDB" id="A0A3D8P8G4"/>
<dbReference type="PANTHER" id="PTHR23046:SF2">
    <property type="entry name" value="PHOSPHORIBOSYLAMINOIMIDAZOLE CARBOXYLASE"/>
    <property type="match status" value="1"/>
</dbReference>
<dbReference type="NCBIfam" id="TIGR01162">
    <property type="entry name" value="purE"/>
    <property type="match status" value="1"/>
</dbReference>
<accession>A0A3D8P8G4</accession>
<dbReference type="InterPro" id="IPR033747">
    <property type="entry name" value="PurE_ClassI"/>
</dbReference>
<evidence type="ECO:0000256" key="5">
    <source>
        <dbReference type="PIRSR" id="PIRSR001338-1"/>
    </source>
</evidence>
<comment type="pathway">
    <text evidence="3 4">Purine metabolism; IMP biosynthesis via de novo pathway; 5-amino-1-(5-phospho-D-ribosyl)imidazole-4-carboxylate from 5-amino-1-(5-phospho-D-ribosyl)imidazole (N5-CAIR route): step 2/2.</text>
</comment>
<feature type="domain" description="PurE" evidence="6">
    <location>
        <begin position="9"/>
        <end position="158"/>
    </location>
</feature>
<proteinExistence type="inferred from homology"/>
<evidence type="ECO:0000313" key="7">
    <source>
        <dbReference type="EMBL" id="RDV84825.1"/>
    </source>
</evidence>
<dbReference type="GO" id="GO:0016829">
    <property type="term" value="F:lyase activity"/>
    <property type="evidence" value="ECO:0007669"/>
    <property type="project" value="UniProtKB-KW"/>
</dbReference>
<dbReference type="UniPathway" id="UPA00074">
    <property type="reaction ID" value="UER00943"/>
</dbReference>
<comment type="caution">
    <text evidence="7">The sequence shown here is derived from an EMBL/GenBank/DDBJ whole genome shotgun (WGS) entry which is preliminary data.</text>
</comment>